<keyword evidence="1" id="KW-0001">2Fe-2S</keyword>
<dbReference type="Gene3D" id="3.50.50.60">
    <property type="entry name" value="FAD/NAD(P)-binding domain"/>
    <property type="match status" value="1"/>
</dbReference>
<dbReference type="Proteomes" id="UP001595836">
    <property type="component" value="Unassembled WGS sequence"/>
</dbReference>
<reference evidence="7" key="1">
    <citation type="journal article" date="2019" name="Int. J. Syst. Evol. Microbiol.">
        <title>The Global Catalogue of Microorganisms (GCM) 10K type strain sequencing project: providing services to taxonomists for standard genome sequencing and annotation.</title>
        <authorList>
            <consortium name="The Broad Institute Genomics Platform"/>
            <consortium name="The Broad Institute Genome Sequencing Center for Infectious Disease"/>
            <person name="Wu L."/>
            <person name="Ma J."/>
        </authorList>
    </citation>
    <scope>NUCLEOTIDE SEQUENCE [LARGE SCALE GENOMIC DNA]</scope>
    <source>
        <strain evidence="7">JCM 11882</strain>
    </source>
</reference>
<sequence>MGTSYWQRSTIDVPAVDIPADEHVDLVVAGAGFTGLITALMAAARGRSVVVLEARTVGAGASGATTAKVSVLQGTRLSDIRSRHGLDTARAYADANQYGLDWWAEFCETHDVAVQRPRAVTFSRGLLGGSALGKEMRTLRDLGLPARWYDRIDVPFPAKAAVELPEQLQFDPAEALAALVRAVEALGVRIVEGARVTGLDARGSGGEAFVDVTVDAVTGDVVVDTSDASGTSATTTARGATRRSTLTARDVVLATATPALDRGPSVATMEAERSYLCAFDYAGGLPEGMYVSVESPARSLRAVPAAGGEVLLVGGNGHRTGTAAGTADKLDSLREYAEKHFPGACLTHGWSAQDYHPVTMLPRSGPLPWGRGRVHFAGGYSKWGLAAAPAAAGIMVDRLEGREPRTSFGRPTITGTVRGAVPLAAGLPAQLAATAAQAVVRPPRPRIRPMGQARGDDDENCRVGLLCPHLGAVLSWNEAERSWDCPWHGSRFSACGELLEGPAARGLTRYGAHRGGRTG</sequence>
<feature type="domain" description="Rieske" evidence="5">
    <location>
        <begin position="454"/>
        <end position="519"/>
    </location>
</feature>
<dbReference type="EMBL" id="JBHSHP010000061">
    <property type="protein sequence ID" value="MFC4756560.1"/>
    <property type="molecule type" value="Genomic_DNA"/>
</dbReference>
<dbReference type="InterPro" id="IPR036188">
    <property type="entry name" value="FAD/NAD-bd_sf"/>
</dbReference>
<keyword evidence="4" id="KW-0411">Iron-sulfur</keyword>
<comment type="caution">
    <text evidence="6">The sequence shown here is derived from an EMBL/GenBank/DDBJ whole genome shotgun (WGS) entry which is preliminary data.</text>
</comment>
<proteinExistence type="predicted"/>
<evidence type="ECO:0000256" key="1">
    <source>
        <dbReference type="ARBA" id="ARBA00022714"/>
    </source>
</evidence>
<dbReference type="RefSeq" id="WP_344996882.1">
    <property type="nucleotide sequence ID" value="NZ_BAABCD010000057.1"/>
</dbReference>
<dbReference type="InterPro" id="IPR006076">
    <property type="entry name" value="FAD-dep_OxRdtase"/>
</dbReference>
<dbReference type="PROSITE" id="PS51296">
    <property type="entry name" value="RIESKE"/>
    <property type="match status" value="1"/>
</dbReference>
<dbReference type="Pfam" id="PF00355">
    <property type="entry name" value="Rieske"/>
    <property type="match status" value="1"/>
</dbReference>
<keyword evidence="2" id="KW-0479">Metal-binding</keyword>
<evidence type="ECO:0000256" key="4">
    <source>
        <dbReference type="ARBA" id="ARBA00023014"/>
    </source>
</evidence>
<accession>A0ABV9PU98</accession>
<dbReference type="SUPFAM" id="SSF51905">
    <property type="entry name" value="FAD/NAD(P)-binding domain"/>
    <property type="match status" value="1"/>
</dbReference>
<evidence type="ECO:0000313" key="7">
    <source>
        <dbReference type="Proteomes" id="UP001595836"/>
    </source>
</evidence>
<name>A0ABV9PU98_9ACTN</name>
<evidence type="ECO:0000256" key="3">
    <source>
        <dbReference type="ARBA" id="ARBA00023004"/>
    </source>
</evidence>
<evidence type="ECO:0000313" key="6">
    <source>
        <dbReference type="EMBL" id="MFC4756560.1"/>
    </source>
</evidence>
<dbReference type="Pfam" id="PF01266">
    <property type="entry name" value="DAO"/>
    <property type="match status" value="1"/>
</dbReference>
<evidence type="ECO:0000259" key="5">
    <source>
        <dbReference type="PROSITE" id="PS51296"/>
    </source>
</evidence>
<dbReference type="InterPro" id="IPR017941">
    <property type="entry name" value="Rieske_2Fe-2S"/>
</dbReference>
<dbReference type="SUPFAM" id="SSF50022">
    <property type="entry name" value="ISP domain"/>
    <property type="match status" value="1"/>
</dbReference>
<organism evidence="6 7">
    <name type="scientific">Dietzia aurantiaca</name>
    <dbReference type="NCBI Taxonomy" id="983873"/>
    <lineage>
        <taxon>Bacteria</taxon>
        <taxon>Bacillati</taxon>
        <taxon>Actinomycetota</taxon>
        <taxon>Actinomycetes</taxon>
        <taxon>Mycobacteriales</taxon>
        <taxon>Dietziaceae</taxon>
        <taxon>Dietzia</taxon>
    </lineage>
</organism>
<keyword evidence="7" id="KW-1185">Reference proteome</keyword>
<protein>
    <submittedName>
        <fullName evidence="6">FAD-dependent oxidoreductase</fullName>
    </submittedName>
</protein>
<dbReference type="PANTHER" id="PTHR13847:SF274">
    <property type="entry name" value="RIESKE 2FE-2S IRON-SULFUR PROTEIN YHFW-RELATED"/>
    <property type="match status" value="1"/>
</dbReference>
<dbReference type="InterPro" id="IPR036922">
    <property type="entry name" value="Rieske_2Fe-2S_sf"/>
</dbReference>
<dbReference type="PANTHER" id="PTHR13847">
    <property type="entry name" value="SARCOSINE DEHYDROGENASE-RELATED"/>
    <property type="match status" value="1"/>
</dbReference>
<gene>
    <name evidence="6" type="ORF">ACFO7U_17475</name>
</gene>
<dbReference type="Gene3D" id="3.30.9.10">
    <property type="entry name" value="D-Amino Acid Oxidase, subunit A, domain 2"/>
    <property type="match status" value="1"/>
</dbReference>
<keyword evidence="3" id="KW-0408">Iron</keyword>
<dbReference type="Gene3D" id="2.102.10.10">
    <property type="entry name" value="Rieske [2Fe-2S] iron-sulphur domain"/>
    <property type="match status" value="1"/>
</dbReference>
<evidence type="ECO:0000256" key="2">
    <source>
        <dbReference type="ARBA" id="ARBA00022723"/>
    </source>
</evidence>